<evidence type="ECO:0000256" key="5">
    <source>
        <dbReference type="PROSITE-ProRule" id="PRU00309"/>
    </source>
</evidence>
<dbReference type="SUPFAM" id="SSF57716">
    <property type="entry name" value="Glucocorticoid receptor-like (DNA-binding domain)"/>
    <property type="match status" value="1"/>
</dbReference>
<dbReference type="Pfam" id="PF05485">
    <property type="entry name" value="THAP"/>
    <property type="match status" value="1"/>
</dbReference>
<protein>
    <submittedName>
        <fullName evidence="8">THAP domain-containing protein 2</fullName>
    </submittedName>
</protein>
<dbReference type="AlphaFoldDB" id="A0A1W4WYQ3"/>
<dbReference type="InterPro" id="IPR026516">
    <property type="entry name" value="THAP1/10"/>
</dbReference>
<dbReference type="GeneID" id="108739539"/>
<dbReference type="SMART" id="SM00980">
    <property type="entry name" value="THAP"/>
    <property type="match status" value="1"/>
</dbReference>
<sequence length="324" mass="37166">MVLCAVPSCNNRSDSQNWKKNISNNGVRRLGGVKITFHRLPKDPEKRKCWMELLGINQSSFKLIDNVRVCSQHFETSCFNKRSIRKLLKADALPLTHVKNSAAMIQITQTDSTQNSISRNILTSFSRSETDKSRADYMRRYRQCKSEEKLKTAGVNLTNQTLSSFLHTDIKKEPANFIENTESLSLLTVKTEEYENPTIDVDPEWEDCIKTEEGINVKEESKNDKNFALKMDVKEEVESDIINEQEGIKRHRLFIVTQPSPVIEEDEIKEVIADPLQVIEPVAKKLSCFKPSISLRDIRTLTEKIPTHLQSNELTVPLKYLKAK</sequence>
<dbReference type="PANTHER" id="PTHR46600">
    <property type="entry name" value="THAP DOMAIN-CONTAINING"/>
    <property type="match status" value="1"/>
</dbReference>
<dbReference type="OrthoDB" id="6780995at2759"/>
<dbReference type="GO" id="GO:0008270">
    <property type="term" value="F:zinc ion binding"/>
    <property type="evidence" value="ECO:0007669"/>
    <property type="project" value="UniProtKB-KW"/>
</dbReference>
<evidence type="ECO:0000256" key="4">
    <source>
        <dbReference type="ARBA" id="ARBA00023125"/>
    </source>
</evidence>
<keyword evidence="1" id="KW-0479">Metal-binding</keyword>
<proteinExistence type="predicted"/>
<dbReference type="InterPro" id="IPR006612">
    <property type="entry name" value="THAP_Znf"/>
</dbReference>
<dbReference type="InterPro" id="IPR038441">
    <property type="entry name" value="THAP_Znf_sf"/>
</dbReference>
<accession>A0A1W4WYQ3</accession>
<evidence type="ECO:0000256" key="1">
    <source>
        <dbReference type="ARBA" id="ARBA00022723"/>
    </source>
</evidence>
<gene>
    <name evidence="8" type="primary">LOC108739539</name>
</gene>
<dbReference type="PROSITE" id="PS50950">
    <property type="entry name" value="ZF_THAP"/>
    <property type="match status" value="1"/>
</dbReference>
<feature type="domain" description="THAP-type" evidence="6">
    <location>
        <begin position="1"/>
        <end position="97"/>
    </location>
</feature>
<keyword evidence="2 5" id="KW-0863">Zinc-finger</keyword>
<dbReference type="GO" id="GO:0043565">
    <property type="term" value="F:sequence-specific DNA binding"/>
    <property type="evidence" value="ECO:0007669"/>
    <property type="project" value="InterPro"/>
</dbReference>
<keyword evidence="4 5" id="KW-0238">DNA-binding</keyword>
<keyword evidence="3" id="KW-0862">Zinc</keyword>
<dbReference type="RefSeq" id="XP_018328979.1">
    <property type="nucleotide sequence ID" value="XM_018473477.1"/>
</dbReference>
<evidence type="ECO:0000313" key="7">
    <source>
        <dbReference type="Proteomes" id="UP000192223"/>
    </source>
</evidence>
<dbReference type="PANTHER" id="PTHR46600:SF11">
    <property type="entry name" value="THAP DOMAIN-CONTAINING PROTEIN 10"/>
    <property type="match status" value="1"/>
</dbReference>
<reference evidence="8" key="1">
    <citation type="submission" date="2025-08" db="UniProtKB">
        <authorList>
            <consortium name="RefSeq"/>
        </authorList>
    </citation>
    <scope>IDENTIFICATION</scope>
    <source>
        <tissue evidence="8">Entire body</tissue>
    </source>
</reference>
<dbReference type="KEGG" id="apln:108739539"/>
<dbReference type="InParanoid" id="A0A1W4WYQ3"/>
<dbReference type="Proteomes" id="UP000192223">
    <property type="component" value="Unplaced"/>
</dbReference>
<dbReference type="SMART" id="SM00692">
    <property type="entry name" value="DM3"/>
    <property type="match status" value="1"/>
</dbReference>
<evidence type="ECO:0000313" key="8">
    <source>
        <dbReference type="RefSeq" id="XP_018328979.1"/>
    </source>
</evidence>
<keyword evidence="7" id="KW-1185">Reference proteome</keyword>
<name>A0A1W4WYQ3_AGRPL</name>
<evidence type="ECO:0000259" key="6">
    <source>
        <dbReference type="PROSITE" id="PS50950"/>
    </source>
</evidence>
<evidence type="ECO:0000256" key="3">
    <source>
        <dbReference type="ARBA" id="ARBA00022833"/>
    </source>
</evidence>
<evidence type="ECO:0000256" key="2">
    <source>
        <dbReference type="ARBA" id="ARBA00022771"/>
    </source>
</evidence>
<dbReference type="Gene3D" id="6.20.210.20">
    <property type="entry name" value="THAP domain"/>
    <property type="match status" value="1"/>
</dbReference>
<organism evidence="7 8">
    <name type="scientific">Agrilus planipennis</name>
    <name type="common">Emerald ash borer</name>
    <name type="synonym">Agrilus marcopoli</name>
    <dbReference type="NCBI Taxonomy" id="224129"/>
    <lineage>
        <taxon>Eukaryota</taxon>
        <taxon>Metazoa</taxon>
        <taxon>Ecdysozoa</taxon>
        <taxon>Arthropoda</taxon>
        <taxon>Hexapoda</taxon>
        <taxon>Insecta</taxon>
        <taxon>Pterygota</taxon>
        <taxon>Neoptera</taxon>
        <taxon>Endopterygota</taxon>
        <taxon>Coleoptera</taxon>
        <taxon>Polyphaga</taxon>
        <taxon>Elateriformia</taxon>
        <taxon>Buprestoidea</taxon>
        <taxon>Buprestidae</taxon>
        <taxon>Agrilinae</taxon>
        <taxon>Agrilus</taxon>
    </lineage>
</organism>